<organism evidence="6 7">
    <name type="scientific">Catenulispora yoronensis</name>
    <dbReference type="NCBI Taxonomy" id="450799"/>
    <lineage>
        <taxon>Bacteria</taxon>
        <taxon>Bacillati</taxon>
        <taxon>Actinomycetota</taxon>
        <taxon>Actinomycetes</taxon>
        <taxon>Catenulisporales</taxon>
        <taxon>Catenulisporaceae</taxon>
        <taxon>Catenulispora</taxon>
    </lineage>
</organism>
<dbReference type="Pfam" id="PF00072">
    <property type="entry name" value="Response_reg"/>
    <property type="match status" value="1"/>
</dbReference>
<dbReference type="InterPro" id="IPR011006">
    <property type="entry name" value="CheY-like_superfamily"/>
</dbReference>
<protein>
    <recommendedName>
        <fullName evidence="5">Response regulatory domain-containing protein</fullName>
    </recommendedName>
</protein>
<keyword evidence="2" id="KW-0902">Two-component regulatory system</keyword>
<evidence type="ECO:0000256" key="1">
    <source>
        <dbReference type="ARBA" id="ARBA00022553"/>
    </source>
</evidence>
<evidence type="ECO:0000313" key="6">
    <source>
        <dbReference type="EMBL" id="GAA2052589.1"/>
    </source>
</evidence>
<evidence type="ECO:0000256" key="4">
    <source>
        <dbReference type="SAM" id="MobiDB-lite"/>
    </source>
</evidence>
<feature type="compositionally biased region" description="Low complexity" evidence="4">
    <location>
        <begin position="161"/>
        <end position="173"/>
    </location>
</feature>
<name>A0ABN2V8A4_9ACTN</name>
<evidence type="ECO:0000259" key="5">
    <source>
        <dbReference type="PROSITE" id="PS50110"/>
    </source>
</evidence>
<feature type="region of interest" description="Disordered" evidence="4">
    <location>
        <begin position="154"/>
        <end position="173"/>
    </location>
</feature>
<dbReference type="Proteomes" id="UP001500751">
    <property type="component" value="Unassembled WGS sequence"/>
</dbReference>
<dbReference type="RefSeq" id="WP_344670000.1">
    <property type="nucleotide sequence ID" value="NZ_BAAAQN010000054.1"/>
</dbReference>
<evidence type="ECO:0000256" key="2">
    <source>
        <dbReference type="ARBA" id="ARBA00023012"/>
    </source>
</evidence>
<evidence type="ECO:0000313" key="7">
    <source>
        <dbReference type="Proteomes" id="UP001500751"/>
    </source>
</evidence>
<proteinExistence type="predicted"/>
<sequence>MQDDPPGPRSADRAGAPPGTPRGPGRPAPRPFNDRRVLIVDDDRRGVYALGSALAVRGLTLVHAATGREGISVLRADPEIAAVLLDISMPDLDGYATAAGIRGLAEHGDVPIIAVTFESSATDRAKCLAAGMDEHVSKPVDVEHLLRVLHEVLDDPDQPDQSDQPAQPDQPDD</sequence>
<dbReference type="PANTHER" id="PTHR45339">
    <property type="entry name" value="HYBRID SIGNAL TRANSDUCTION HISTIDINE KINASE J"/>
    <property type="match status" value="1"/>
</dbReference>
<reference evidence="7" key="1">
    <citation type="journal article" date="2019" name="Int. J. Syst. Evol. Microbiol.">
        <title>The Global Catalogue of Microorganisms (GCM) 10K type strain sequencing project: providing services to taxonomists for standard genome sequencing and annotation.</title>
        <authorList>
            <consortium name="The Broad Institute Genomics Platform"/>
            <consortium name="The Broad Institute Genome Sequencing Center for Infectious Disease"/>
            <person name="Wu L."/>
            <person name="Ma J."/>
        </authorList>
    </citation>
    <scope>NUCLEOTIDE SEQUENCE [LARGE SCALE GENOMIC DNA]</scope>
    <source>
        <strain evidence="7">JCM 16014</strain>
    </source>
</reference>
<keyword evidence="7" id="KW-1185">Reference proteome</keyword>
<accession>A0ABN2V8A4</accession>
<feature type="domain" description="Response regulatory" evidence="5">
    <location>
        <begin position="36"/>
        <end position="153"/>
    </location>
</feature>
<gene>
    <name evidence="6" type="ORF">GCM10009839_70120</name>
</gene>
<feature type="modified residue" description="4-aspartylphosphate" evidence="3">
    <location>
        <position position="86"/>
    </location>
</feature>
<dbReference type="EMBL" id="BAAAQN010000054">
    <property type="protein sequence ID" value="GAA2052589.1"/>
    <property type="molecule type" value="Genomic_DNA"/>
</dbReference>
<dbReference type="SMART" id="SM00448">
    <property type="entry name" value="REC"/>
    <property type="match status" value="1"/>
</dbReference>
<feature type="region of interest" description="Disordered" evidence="4">
    <location>
        <begin position="1"/>
        <end position="34"/>
    </location>
</feature>
<dbReference type="PROSITE" id="PS50110">
    <property type="entry name" value="RESPONSE_REGULATORY"/>
    <property type="match status" value="1"/>
</dbReference>
<feature type="compositionally biased region" description="Pro residues" evidence="4">
    <location>
        <begin position="18"/>
        <end position="30"/>
    </location>
</feature>
<dbReference type="SUPFAM" id="SSF52172">
    <property type="entry name" value="CheY-like"/>
    <property type="match status" value="1"/>
</dbReference>
<comment type="caution">
    <text evidence="6">The sequence shown here is derived from an EMBL/GenBank/DDBJ whole genome shotgun (WGS) entry which is preliminary data.</text>
</comment>
<dbReference type="Gene3D" id="3.40.50.2300">
    <property type="match status" value="1"/>
</dbReference>
<dbReference type="PANTHER" id="PTHR45339:SF1">
    <property type="entry name" value="HYBRID SIGNAL TRANSDUCTION HISTIDINE KINASE J"/>
    <property type="match status" value="1"/>
</dbReference>
<dbReference type="InterPro" id="IPR001789">
    <property type="entry name" value="Sig_transdc_resp-reg_receiver"/>
</dbReference>
<keyword evidence="1 3" id="KW-0597">Phosphoprotein</keyword>
<dbReference type="CDD" id="cd17546">
    <property type="entry name" value="REC_hyHK_CKI1_RcsC-like"/>
    <property type="match status" value="1"/>
</dbReference>
<evidence type="ECO:0000256" key="3">
    <source>
        <dbReference type="PROSITE-ProRule" id="PRU00169"/>
    </source>
</evidence>